<proteinExistence type="predicted"/>
<evidence type="ECO:0008006" key="3">
    <source>
        <dbReference type="Google" id="ProtNLM"/>
    </source>
</evidence>
<name>A0ABQ0BPV2_9FIRM</name>
<evidence type="ECO:0000313" key="1">
    <source>
        <dbReference type="EMBL" id="GAA6498568.1"/>
    </source>
</evidence>
<gene>
    <name evidence="1" type="ORF">K340107D12_13840</name>
</gene>
<evidence type="ECO:0000313" key="2">
    <source>
        <dbReference type="Proteomes" id="UP001600941"/>
    </source>
</evidence>
<comment type="caution">
    <text evidence="1">The sequence shown here is derived from an EMBL/GenBank/DDBJ whole genome shotgun (WGS) entry which is preliminary data.</text>
</comment>
<sequence length="94" mass="11601">MGIVAIRYYNVWFYLHLQSELDVVKFSYLSKRIEAGDSFRMREIYKWCAMQKIKYRTKFVYRKDFPVTANLWNFYSYVRSKIENILNLSFVRSR</sequence>
<organism evidence="1 2">
    <name type="scientific">Blautia parvula</name>
    <dbReference type="NCBI Taxonomy" id="2877527"/>
    <lineage>
        <taxon>Bacteria</taxon>
        <taxon>Bacillati</taxon>
        <taxon>Bacillota</taxon>
        <taxon>Clostridia</taxon>
        <taxon>Lachnospirales</taxon>
        <taxon>Lachnospiraceae</taxon>
        <taxon>Blautia</taxon>
    </lineage>
</organism>
<dbReference type="EMBL" id="BAABZQ010000001">
    <property type="protein sequence ID" value="GAA6498568.1"/>
    <property type="molecule type" value="Genomic_DNA"/>
</dbReference>
<keyword evidence="2" id="KW-1185">Reference proteome</keyword>
<dbReference type="Proteomes" id="UP001600941">
    <property type="component" value="Unassembled WGS sequence"/>
</dbReference>
<protein>
    <recommendedName>
        <fullName evidence="3">Transposase</fullName>
    </recommendedName>
</protein>
<reference evidence="1 2" key="1">
    <citation type="submission" date="2024-04" db="EMBL/GenBank/DDBJ databases">
        <title>Defined microbial consortia suppress multidrug-resistant proinflammatory Enterobacteriaceae via ecological control.</title>
        <authorList>
            <person name="Furuichi M."/>
            <person name="Kawaguchi T."/>
            <person name="Pust M."/>
            <person name="Yasuma K."/>
            <person name="Plichta D."/>
            <person name="Hasegawa N."/>
            <person name="Ohya T."/>
            <person name="Bhattarai S."/>
            <person name="Sasajima S."/>
            <person name="Aoto Y."/>
            <person name="Tuganbaev T."/>
            <person name="Yaginuma M."/>
            <person name="Ueda M."/>
            <person name="Okahashi N."/>
            <person name="Amafuji K."/>
            <person name="Kiridooshi Y."/>
            <person name="Sugita K."/>
            <person name="Strazar M."/>
            <person name="Skelly A."/>
            <person name="Suda W."/>
            <person name="Hattori M."/>
            <person name="Nakamoto N."/>
            <person name="Caballero S."/>
            <person name="Norman J."/>
            <person name="Olle B."/>
            <person name="Tanoue T."/>
            <person name="Arita M."/>
            <person name="Bucci V."/>
            <person name="Atarashi K."/>
            <person name="Xavier R."/>
            <person name="Honda K."/>
        </authorList>
    </citation>
    <scope>NUCLEOTIDE SEQUENCE [LARGE SCALE GENOMIC DNA]</scope>
    <source>
        <strain evidence="2">k34-0107-D12</strain>
    </source>
</reference>
<accession>A0ABQ0BPV2</accession>